<organism evidence="1 2">
    <name type="scientific">Candidatus Brevundimonas colombiensis</name>
    <dbReference type="NCBI Taxonomy" id="3121376"/>
    <lineage>
        <taxon>Bacteria</taxon>
        <taxon>Pseudomonadati</taxon>
        <taxon>Pseudomonadota</taxon>
        <taxon>Alphaproteobacteria</taxon>
        <taxon>Caulobacterales</taxon>
        <taxon>Caulobacteraceae</taxon>
        <taxon>Brevundimonas</taxon>
    </lineage>
</organism>
<evidence type="ECO:0000313" key="2">
    <source>
        <dbReference type="Proteomes" id="UP001213664"/>
    </source>
</evidence>
<evidence type="ECO:0000313" key="1">
    <source>
        <dbReference type="EMBL" id="WEK38647.1"/>
    </source>
</evidence>
<name>A0AAJ6BJT1_9CAUL</name>
<proteinExistence type="predicted"/>
<gene>
    <name evidence="1" type="ORF">P0Y50_08785</name>
</gene>
<dbReference type="AlphaFoldDB" id="A0AAJ6BJT1"/>
<protein>
    <submittedName>
        <fullName evidence="1">Uncharacterized protein</fullName>
    </submittedName>
</protein>
<dbReference type="Proteomes" id="UP001213664">
    <property type="component" value="Chromosome"/>
</dbReference>
<reference evidence="1" key="1">
    <citation type="submission" date="2023-03" db="EMBL/GenBank/DDBJ databases">
        <title>Andean soil-derived lignocellulolytic bacterial consortium as a source of novel taxa and putative plastic-active enzymes.</title>
        <authorList>
            <person name="Diaz-Garcia L."/>
            <person name="Chuvochina M."/>
            <person name="Feuerriegel G."/>
            <person name="Bunk B."/>
            <person name="Sproer C."/>
            <person name="Streit W.R."/>
            <person name="Rodriguez L.M."/>
            <person name="Overmann J."/>
            <person name="Jimenez D.J."/>
        </authorList>
    </citation>
    <scope>NUCLEOTIDE SEQUENCE</scope>
    <source>
        <strain evidence="1">MAG 833</strain>
    </source>
</reference>
<sequence length="78" mass="8469">MSAAPTRAQSLGVKPAQMRRGSVSRINKAKASLVEVIGIWADIDEGMVGEVESMISRLDGLNDSLDASVELLREEWPE</sequence>
<accession>A0AAJ6BJT1</accession>
<dbReference type="EMBL" id="CP119326">
    <property type="protein sequence ID" value="WEK38647.1"/>
    <property type="molecule type" value="Genomic_DNA"/>
</dbReference>